<organism evidence="8 9">
    <name type="scientific">Malassezia japonica</name>
    <dbReference type="NCBI Taxonomy" id="223818"/>
    <lineage>
        <taxon>Eukaryota</taxon>
        <taxon>Fungi</taxon>
        <taxon>Dikarya</taxon>
        <taxon>Basidiomycota</taxon>
        <taxon>Ustilaginomycotina</taxon>
        <taxon>Malasseziomycetes</taxon>
        <taxon>Malasseziales</taxon>
        <taxon>Malasseziaceae</taxon>
        <taxon>Malassezia</taxon>
    </lineage>
</organism>
<evidence type="ECO:0000256" key="7">
    <source>
        <dbReference type="SAM" id="MobiDB-lite"/>
    </source>
</evidence>
<dbReference type="Proteomes" id="UP001217754">
    <property type="component" value="Chromosome 2"/>
</dbReference>
<dbReference type="PANTHER" id="PTHR22761:SF5">
    <property type="entry name" value="CHARGED MULTIVESICULAR BODY PROTEIN 6"/>
    <property type="match status" value="1"/>
</dbReference>
<feature type="compositionally biased region" description="Low complexity" evidence="7">
    <location>
        <begin position="175"/>
        <end position="194"/>
    </location>
</feature>
<evidence type="ECO:0000256" key="6">
    <source>
        <dbReference type="ARBA" id="ARBA00023136"/>
    </source>
</evidence>
<evidence type="ECO:0000313" key="9">
    <source>
        <dbReference type="Proteomes" id="UP001217754"/>
    </source>
</evidence>
<dbReference type="PANTHER" id="PTHR22761">
    <property type="entry name" value="CHARGED MULTIVESICULAR BODY PROTEIN"/>
    <property type="match status" value="1"/>
</dbReference>
<evidence type="ECO:0000256" key="3">
    <source>
        <dbReference type="ARBA" id="ARBA00022448"/>
    </source>
</evidence>
<dbReference type="GeneID" id="85225272"/>
<comment type="similarity">
    <text evidence="2">Belongs to the SNF7 family.</text>
</comment>
<gene>
    <name evidence="8" type="primary">VPS20</name>
    <name evidence="8" type="ORF">MJAP1_001623</name>
</gene>
<keyword evidence="5" id="KW-0653">Protein transport</keyword>
<keyword evidence="3" id="KW-0813">Transport</keyword>
<dbReference type="RefSeq" id="XP_060121558.1">
    <property type="nucleotide sequence ID" value="XM_060265575.1"/>
</dbReference>
<keyword evidence="6" id="KW-0472">Membrane</keyword>
<dbReference type="InterPro" id="IPR005024">
    <property type="entry name" value="Snf7_fam"/>
</dbReference>
<dbReference type="EMBL" id="CP119959">
    <property type="protein sequence ID" value="WFD38661.1"/>
    <property type="molecule type" value="Genomic_DNA"/>
</dbReference>
<dbReference type="GO" id="GO:0015031">
    <property type="term" value="P:protein transport"/>
    <property type="evidence" value="ECO:0007669"/>
    <property type="project" value="UniProtKB-KW"/>
</dbReference>
<name>A0AAF0EX63_9BASI</name>
<dbReference type="GO" id="GO:0005771">
    <property type="term" value="C:multivesicular body"/>
    <property type="evidence" value="ECO:0007669"/>
    <property type="project" value="TreeGrafter"/>
</dbReference>
<dbReference type="Pfam" id="PF03357">
    <property type="entry name" value="Snf7"/>
    <property type="match status" value="1"/>
</dbReference>
<protein>
    <submittedName>
        <fullName evidence="8">Vacuolar protein sorting-associated protein 20</fullName>
    </submittedName>
</protein>
<evidence type="ECO:0000256" key="2">
    <source>
        <dbReference type="ARBA" id="ARBA00006190"/>
    </source>
</evidence>
<keyword evidence="9" id="KW-1185">Reference proteome</keyword>
<evidence type="ECO:0000256" key="5">
    <source>
        <dbReference type="ARBA" id="ARBA00022927"/>
    </source>
</evidence>
<dbReference type="GO" id="GO:0032511">
    <property type="term" value="P:late endosome to vacuole transport via multivesicular body sorting pathway"/>
    <property type="evidence" value="ECO:0007669"/>
    <property type="project" value="TreeGrafter"/>
</dbReference>
<reference evidence="8" key="1">
    <citation type="submission" date="2023-03" db="EMBL/GenBank/DDBJ databases">
        <title>Mating type loci evolution in Malassezia.</title>
        <authorList>
            <person name="Coelho M.A."/>
        </authorList>
    </citation>
    <scope>NUCLEOTIDE SEQUENCE</scope>
    <source>
        <strain evidence="8">CBS 9431</strain>
    </source>
</reference>
<sequence>MGASSSKGPQITKQDRAVLDLKIQRDRVRQYQVKLQHVLDQEYAIARDAVARGDKMRAKVALQRRAYQRGLIEKTDQQLATLQGLVSTIEFAQLEQSIMYGLEQGNQVLKEIHKEVSIERVEELMDRTAEAQDYQREIDERLASQLTADEQEEVENELAALAAEAAKPTRTLPEAPTTPAMPAAPTSVPTVASSEQNDVAELQEA</sequence>
<evidence type="ECO:0000313" key="8">
    <source>
        <dbReference type="EMBL" id="WFD38661.1"/>
    </source>
</evidence>
<proteinExistence type="inferred from homology"/>
<comment type="subcellular location">
    <subcellularLocation>
        <location evidence="1">Endosome membrane</location>
    </subcellularLocation>
</comment>
<dbReference type="GO" id="GO:0000815">
    <property type="term" value="C:ESCRT III complex"/>
    <property type="evidence" value="ECO:0007669"/>
    <property type="project" value="TreeGrafter"/>
</dbReference>
<dbReference type="GO" id="GO:0006900">
    <property type="term" value="P:vesicle budding from membrane"/>
    <property type="evidence" value="ECO:0007669"/>
    <property type="project" value="TreeGrafter"/>
</dbReference>
<feature type="region of interest" description="Disordered" evidence="7">
    <location>
        <begin position="151"/>
        <end position="205"/>
    </location>
</feature>
<accession>A0AAF0EX63</accession>
<dbReference type="AlphaFoldDB" id="A0AAF0EX63"/>
<keyword evidence="4" id="KW-0967">Endosome</keyword>
<evidence type="ECO:0000256" key="1">
    <source>
        <dbReference type="ARBA" id="ARBA00004608"/>
    </source>
</evidence>
<evidence type="ECO:0000256" key="4">
    <source>
        <dbReference type="ARBA" id="ARBA00022753"/>
    </source>
</evidence>
<feature type="compositionally biased region" description="Low complexity" evidence="7">
    <location>
        <begin position="157"/>
        <end position="166"/>
    </location>
</feature>
<dbReference type="Gene3D" id="6.10.140.1230">
    <property type="match status" value="1"/>
</dbReference>